<dbReference type="EMBL" id="PQVF01000012">
    <property type="protein sequence ID" value="POY35280.1"/>
    <property type="molecule type" value="Genomic_DNA"/>
</dbReference>
<proteinExistence type="predicted"/>
<dbReference type="AlphaFoldDB" id="A0A2S4ZY53"/>
<keyword evidence="3" id="KW-1185">Reference proteome</keyword>
<feature type="chain" id="PRO_5015651943" description="DUF4468 domain-containing protein" evidence="1">
    <location>
        <begin position="18"/>
        <end position="202"/>
    </location>
</feature>
<accession>A0A2S4ZY53</accession>
<evidence type="ECO:0000313" key="2">
    <source>
        <dbReference type="EMBL" id="POY35280.1"/>
    </source>
</evidence>
<evidence type="ECO:0008006" key="4">
    <source>
        <dbReference type="Google" id="ProtNLM"/>
    </source>
</evidence>
<reference evidence="2 3" key="1">
    <citation type="submission" date="2018-01" db="EMBL/GenBank/DDBJ databases">
        <authorList>
            <person name="Gaut B.S."/>
            <person name="Morton B.R."/>
            <person name="Clegg M.T."/>
            <person name="Duvall M.R."/>
        </authorList>
    </citation>
    <scope>NUCLEOTIDE SEQUENCE [LARGE SCALE GENOMIC DNA]</scope>
    <source>
        <strain evidence="2 3">HR-AV</strain>
    </source>
</reference>
<comment type="caution">
    <text evidence="2">The sequence shown here is derived from an EMBL/GenBank/DDBJ whole genome shotgun (WGS) entry which is preliminary data.</text>
</comment>
<dbReference type="Proteomes" id="UP000236893">
    <property type="component" value="Unassembled WGS sequence"/>
</dbReference>
<evidence type="ECO:0000313" key="3">
    <source>
        <dbReference type="Proteomes" id="UP000236893"/>
    </source>
</evidence>
<sequence>MKKITLIICTICCAVLAASAQKIKLQSGDIKTLKGTTEFNVKYIYENITVGKLTEQAYIEKKVSEYNKDQQGRGDSWKKSWIADRPARYEPKFEELMNKRLSAQGIRLSENSNSKYTLVFKTIFIEPGFNVGVWRENASINAIIDIVETANPSNIIATITLDKAPGKVFGGYDYDTGLRIQEAYAKAGKELAEFLIDEGLKK</sequence>
<feature type="signal peptide" evidence="1">
    <location>
        <begin position="1"/>
        <end position="17"/>
    </location>
</feature>
<gene>
    <name evidence="2" type="ORF">C3K47_15975</name>
</gene>
<evidence type="ECO:0000256" key="1">
    <source>
        <dbReference type="SAM" id="SignalP"/>
    </source>
</evidence>
<keyword evidence="1" id="KW-0732">Signal</keyword>
<organism evidence="2 3">
    <name type="scientific">Solitalea longa</name>
    <dbReference type="NCBI Taxonomy" id="2079460"/>
    <lineage>
        <taxon>Bacteria</taxon>
        <taxon>Pseudomonadati</taxon>
        <taxon>Bacteroidota</taxon>
        <taxon>Sphingobacteriia</taxon>
        <taxon>Sphingobacteriales</taxon>
        <taxon>Sphingobacteriaceae</taxon>
        <taxon>Solitalea</taxon>
    </lineage>
</organism>
<dbReference type="RefSeq" id="WP_103790166.1">
    <property type="nucleotide sequence ID" value="NZ_PQVF01000012.1"/>
</dbReference>
<dbReference type="OrthoDB" id="1151160at2"/>
<name>A0A2S4ZY53_9SPHI</name>
<protein>
    <recommendedName>
        <fullName evidence="4">DUF4468 domain-containing protein</fullName>
    </recommendedName>
</protein>